<dbReference type="AlphaFoldDB" id="A0A317WLU8"/>
<dbReference type="GO" id="GO:0046513">
    <property type="term" value="P:ceramide biosynthetic process"/>
    <property type="evidence" value="ECO:0007669"/>
    <property type="project" value="InterPro"/>
</dbReference>
<dbReference type="OrthoDB" id="537032at2759"/>
<evidence type="ECO:0000256" key="2">
    <source>
        <dbReference type="ARBA" id="ARBA00009808"/>
    </source>
</evidence>
<feature type="transmembrane region" description="Helical" evidence="8">
    <location>
        <begin position="344"/>
        <end position="365"/>
    </location>
</feature>
<feature type="transmembrane region" description="Helical" evidence="8">
    <location>
        <begin position="48"/>
        <end position="69"/>
    </location>
</feature>
<feature type="compositionally biased region" description="Basic and acidic residues" evidence="7">
    <location>
        <begin position="429"/>
        <end position="449"/>
    </location>
</feature>
<dbReference type="GO" id="GO:0050291">
    <property type="term" value="F:sphingosine N-acyltransferase activity"/>
    <property type="evidence" value="ECO:0007669"/>
    <property type="project" value="InterPro"/>
</dbReference>
<feature type="transmembrane region" description="Helical" evidence="8">
    <location>
        <begin position="264"/>
        <end position="284"/>
    </location>
</feature>
<dbReference type="Proteomes" id="UP000247233">
    <property type="component" value="Unassembled WGS sequence"/>
</dbReference>
<feature type="transmembrane region" description="Helical" evidence="8">
    <location>
        <begin position="142"/>
        <end position="164"/>
    </location>
</feature>
<gene>
    <name evidence="10" type="ORF">BO70DRAFT_395394</name>
</gene>
<dbReference type="GeneID" id="37068767"/>
<dbReference type="EMBL" id="MSFL01000008">
    <property type="protein sequence ID" value="PWY86292.1"/>
    <property type="molecule type" value="Genomic_DNA"/>
</dbReference>
<evidence type="ECO:0000256" key="4">
    <source>
        <dbReference type="ARBA" id="ARBA00022989"/>
    </source>
</evidence>
<keyword evidence="11" id="KW-1185">Reference proteome</keyword>
<feature type="compositionally biased region" description="Acidic residues" evidence="7">
    <location>
        <begin position="381"/>
        <end position="393"/>
    </location>
</feature>
<evidence type="ECO:0000256" key="8">
    <source>
        <dbReference type="SAM" id="Phobius"/>
    </source>
</evidence>
<feature type="region of interest" description="Disordered" evidence="7">
    <location>
        <begin position="377"/>
        <end position="449"/>
    </location>
</feature>
<feature type="transmembrane region" description="Helical" evidence="8">
    <location>
        <begin position="184"/>
        <end position="203"/>
    </location>
</feature>
<evidence type="ECO:0000313" key="11">
    <source>
        <dbReference type="Proteomes" id="UP000247233"/>
    </source>
</evidence>
<dbReference type="GO" id="GO:0016020">
    <property type="term" value="C:membrane"/>
    <property type="evidence" value="ECO:0007669"/>
    <property type="project" value="UniProtKB-SubCell"/>
</dbReference>
<feature type="domain" description="TLC" evidence="9">
    <location>
        <begin position="136"/>
        <end position="373"/>
    </location>
</feature>
<protein>
    <submittedName>
        <fullName evidence="10">Longevity assurance proteins LAG1/LAC1</fullName>
    </submittedName>
</protein>
<accession>A0A317WLU8</accession>
<dbReference type="InterPro" id="IPR006634">
    <property type="entry name" value="TLC-dom"/>
</dbReference>
<comment type="similarity">
    <text evidence="2">Belongs to the sphingosine N-acyltransferase family.</text>
</comment>
<evidence type="ECO:0000313" key="10">
    <source>
        <dbReference type="EMBL" id="PWY86292.1"/>
    </source>
</evidence>
<keyword evidence="5 6" id="KW-0472">Membrane</keyword>
<dbReference type="PIRSF" id="PIRSF005225">
    <property type="entry name" value="LAG1_LAC1"/>
    <property type="match status" value="1"/>
</dbReference>
<keyword evidence="4 8" id="KW-1133">Transmembrane helix</keyword>
<dbReference type="PANTHER" id="PTHR12560">
    <property type="entry name" value="LONGEVITY ASSURANCE FACTOR 1 LAG1"/>
    <property type="match status" value="1"/>
</dbReference>
<dbReference type="SMART" id="SM00724">
    <property type="entry name" value="TLC"/>
    <property type="match status" value="1"/>
</dbReference>
<evidence type="ECO:0000256" key="3">
    <source>
        <dbReference type="ARBA" id="ARBA00022692"/>
    </source>
</evidence>
<dbReference type="PROSITE" id="PS50922">
    <property type="entry name" value="TLC"/>
    <property type="match status" value="1"/>
</dbReference>
<feature type="transmembrane region" description="Helical" evidence="8">
    <location>
        <begin position="99"/>
        <end position="121"/>
    </location>
</feature>
<dbReference type="VEuPathDB" id="FungiDB:BO70DRAFT_395394"/>
<dbReference type="STRING" id="1448321.A0A317WLU8"/>
<dbReference type="PANTHER" id="PTHR12560:SF0">
    <property type="entry name" value="LD18904P"/>
    <property type="match status" value="1"/>
</dbReference>
<evidence type="ECO:0000256" key="6">
    <source>
        <dbReference type="PROSITE-ProRule" id="PRU00205"/>
    </source>
</evidence>
<sequence length="449" mass="51131">MARDASSPASPSVAELNACVSTATGHHHHHHHHHRPSTKETTFQEWMLANQIGISLTILSMLLAVHHLYPSLNPYTAPFFQLSYYQPATGDYVQGWDDIYFVVSSAIAFMAIRAIVMEWILQPAAQRYGLKRKASVRLAEQGWLTLYYGFFCSLGLYLWSNSYYWREFSAIWDQWPARNVSGLLKWYLLVQLAFWVQQVLVINIEERRKDHYQMLTHHIITIALFGSAYVYGFYNVSNVVLALMDVVDLLLPTAKILKYLKFETSCNIAFVVFMVAWLVTRHIYYPQLCWSIYKDVPAKMAYGCYSGTTAEMTSTNGYPDSWRYLLSPFKNIEGPICMNRTVKWIFLSSLLALQLLSLIWFTMVIRVAVGVIRTGNAEEPRSDDEDEAEEDSAEKDGPNGTPGVPDGTSAEWRRANASNVRPRGRGRVRLGDQSDHKALLGRIGCDKPS</sequence>
<reference evidence="10 11" key="1">
    <citation type="submission" date="2016-12" db="EMBL/GenBank/DDBJ databases">
        <title>The genomes of Aspergillus section Nigri reveals drivers in fungal speciation.</title>
        <authorList>
            <consortium name="DOE Joint Genome Institute"/>
            <person name="Vesth T.C."/>
            <person name="Nybo J."/>
            <person name="Theobald S."/>
            <person name="Brandl J."/>
            <person name="Frisvad J.C."/>
            <person name="Nielsen K.F."/>
            <person name="Lyhne E.K."/>
            <person name="Kogle M.E."/>
            <person name="Kuo A."/>
            <person name="Riley R."/>
            <person name="Clum A."/>
            <person name="Nolan M."/>
            <person name="Lipzen A."/>
            <person name="Salamov A."/>
            <person name="Henrissat B."/>
            <person name="Wiebenga A."/>
            <person name="De Vries R.P."/>
            <person name="Grigoriev I.V."/>
            <person name="Mortensen U.H."/>
            <person name="Andersen M.R."/>
            <person name="Baker S.E."/>
        </authorList>
    </citation>
    <scope>NUCLEOTIDE SEQUENCE [LARGE SCALE GENOMIC DNA]</scope>
    <source>
        <strain evidence="10 11">CBS 117.55</strain>
    </source>
</reference>
<evidence type="ECO:0000256" key="7">
    <source>
        <dbReference type="SAM" id="MobiDB-lite"/>
    </source>
</evidence>
<feature type="transmembrane region" description="Helical" evidence="8">
    <location>
        <begin position="215"/>
        <end position="234"/>
    </location>
</feature>
<keyword evidence="3 6" id="KW-0812">Transmembrane</keyword>
<organism evidence="10 11">
    <name type="scientific">Aspergillus heteromorphus CBS 117.55</name>
    <dbReference type="NCBI Taxonomy" id="1448321"/>
    <lineage>
        <taxon>Eukaryota</taxon>
        <taxon>Fungi</taxon>
        <taxon>Dikarya</taxon>
        <taxon>Ascomycota</taxon>
        <taxon>Pezizomycotina</taxon>
        <taxon>Eurotiomycetes</taxon>
        <taxon>Eurotiomycetidae</taxon>
        <taxon>Eurotiales</taxon>
        <taxon>Aspergillaceae</taxon>
        <taxon>Aspergillus</taxon>
        <taxon>Aspergillus subgen. Circumdati</taxon>
    </lineage>
</organism>
<dbReference type="InterPro" id="IPR016439">
    <property type="entry name" value="Lag1/Lac1-like"/>
</dbReference>
<comment type="caution">
    <text evidence="10">The sequence shown here is derived from an EMBL/GenBank/DDBJ whole genome shotgun (WGS) entry which is preliminary data.</text>
</comment>
<comment type="subcellular location">
    <subcellularLocation>
        <location evidence="1">Membrane</location>
        <topology evidence="1">Multi-pass membrane protein</topology>
    </subcellularLocation>
</comment>
<evidence type="ECO:0000259" key="9">
    <source>
        <dbReference type="PROSITE" id="PS50922"/>
    </source>
</evidence>
<evidence type="ECO:0000256" key="5">
    <source>
        <dbReference type="ARBA" id="ARBA00023136"/>
    </source>
</evidence>
<name>A0A317WLU8_9EURO</name>
<proteinExistence type="inferred from homology"/>
<dbReference type="Pfam" id="PF03798">
    <property type="entry name" value="TRAM_LAG1_CLN8"/>
    <property type="match status" value="1"/>
</dbReference>
<dbReference type="RefSeq" id="XP_025400844.1">
    <property type="nucleotide sequence ID" value="XM_025546530.1"/>
</dbReference>
<evidence type="ECO:0000256" key="1">
    <source>
        <dbReference type="ARBA" id="ARBA00004141"/>
    </source>
</evidence>